<dbReference type="RefSeq" id="WP_185141707.1">
    <property type="nucleotide sequence ID" value="NZ_JACJVP010000007.1"/>
</dbReference>
<keyword evidence="2" id="KW-1185">Reference proteome</keyword>
<evidence type="ECO:0000313" key="2">
    <source>
        <dbReference type="Proteomes" id="UP000547209"/>
    </source>
</evidence>
<gene>
    <name evidence="1" type="ORF">H7C19_06165</name>
</gene>
<organism evidence="1 2">
    <name type="scientific">Cohnella nanjingensis</name>
    <dbReference type="NCBI Taxonomy" id="1387779"/>
    <lineage>
        <taxon>Bacteria</taxon>
        <taxon>Bacillati</taxon>
        <taxon>Bacillota</taxon>
        <taxon>Bacilli</taxon>
        <taxon>Bacillales</taxon>
        <taxon>Paenibacillaceae</taxon>
        <taxon>Cohnella</taxon>
    </lineage>
</organism>
<name>A0A7X0VF57_9BACL</name>
<dbReference type="AlphaFoldDB" id="A0A7X0VF57"/>
<evidence type="ECO:0000313" key="1">
    <source>
        <dbReference type="EMBL" id="MBB6670269.1"/>
    </source>
</evidence>
<comment type="caution">
    <text evidence="1">The sequence shown here is derived from an EMBL/GenBank/DDBJ whole genome shotgun (WGS) entry which is preliminary data.</text>
</comment>
<sequence length="68" mass="7928">METQYLAITKFGTTKEAPFAVARLHEGLFERYVDDRWVEDISLADILIGEFSDYEEISEEEANRIINQ</sequence>
<dbReference type="Proteomes" id="UP000547209">
    <property type="component" value="Unassembled WGS sequence"/>
</dbReference>
<accession>A0A7X0VF57</accession>
<reference evidence="1 2" key="1">
    <citation type="submission" date="2020-08" db="EMBL/GenBank/DDBJ databases">
        <title>Cohnella phylogeny.</title>
        <authorList>
            <person name="Dunlap C."/>
        </authorList>
    </citation>
    <scope>NUCLEOTIDE SEQUENCE [LARGE SCALE GENOMIC DNA]</scope>
    <source>
        <strain evidence="1 2">DSM 28246</strain>
    </source>
</reference>
<proteinExistence type="predicted"/>
<protein>
    <submittedName>
        <fullName evidence="1">Uncharacterized protein</fullName>
    </submittedName>
</protein>
<dbReference type="EMBL" id="JACJVP010000007">
    <property type="protein sequence ID" value="MBB6670269.1"/>
    <property type="molecule type" value="Genomic_DNA"/>
</dbReference>